<organism evidence="2">
    <name type="scientific">Graphocephala atropunctata</name>
    <dbReference type="NCBI Taxonomy" id="36148"/>
    <lineage>
        <taxon>Eukaryota</taxon>
        <taxon>Metazoa</taxon>
        <taxon>Ecdysozoa</taxon>
        <taxon>Arthropoda</taxon>
        <taxon>Hexapoda</taxon>
        <taxon>Insecta</taxon>
        <taxon>Pterygota</taxon>
        <taxon>Neoptera</taxon>
        <taxon>Paraneoptera</taxon>
        <taxon>Hemiptera</taxon>
        <taxon>Auchenorrhyncha</taxon>
        <taxon>Membracoidea</taxon>
        <taxon>Cicadellidae</taxon>
        <taxon>Cicadellinae</taxon>
        <taxon>Cicadellini</taxon>
        <taxon>Graphocephala</taxon>
    </lineage>
</organism>
<evidence type="ECO:0000313" key="2">
    <source>
        <dbReference type="EMBL" id="JAT09628.1"/>
    </source>
</evidence>
<dbReference type="AlphaFoldDB" id="A0A1B6KDU3"/>
<sequence>MIRQLCYNQPHVKILDLYLLQSWHHTRHGLHINRTGKKFISGEVINLTSEFFQNTASNSKTVLATPVSPSTSEIQSPTENASTKDVPSGIQCSTEKEVNSKSIQVVEGSMETFITQYLNSPSVAFSHCISGDFNNKRRMSKGVAVIFRNKFGRPKPANRLNNFLTMQRVPNGALVYGLVTKNKYSNKPEVPDYISAIDELIKDFKNQHLKELICSTMGCVRDQITLPIFSQNIVKFHYGTGATVKIIVEDERASRNLRNGLKFHDFVTQLRSSIADELSRSGPPDPASKGVLSTAIQRDNDVPAPEEDEKSSEISDSEVWSVSLQDVLPQVFPSLNNTLGSTLNSPRLVGNGNTWTDLN</sequence>
<gene>
    <name evidence="2" type="ORF">g.48550</name>
</gene>
<reference evidence="2" key="1">
    <citation type="submission" date="2015-11" db="EMBL/GenBank/DDBJ databases">
        <title>De novo transcriptome assembly of four potential Pierce s Disease insect vectors from Arizona vineyards.</title>
        <authorList>
            <person name="Tassone E.E."/>
        </authorList>
    </citation>
    <scope>NUCLEOTIDE SEQUENCE</scope>
</reference>
<accession>A0A1B6KDU3</accession>
<protein>
    <submittedName>
        <fullName evidence="2">Uncharacterized protein</fullName>
    </submittedName>
</protein>
<name>A0A1B6KDU3_9HEMI</name>
<feature type="region of interest" description="Disordered" evidence="1">
    <location>
        <begin position="63"/>
        <end position="89"/>
    </location>
</feature>
<evidence type="ECO:0000256" key="1">
    <source>
        <dbReference type="SAM" id="MobiDB-lite"/>
    </source>
</evidence>
<dbReference type="InterPro" id="IPR043472">
    <property type="entry name" value="Macro_dom-like"/>
</dbReference>
<dbReference type="EMBL" id="GEBQ01030349">
    <property type="protein sequence ID" value="JAT09628.1"/>
    <property type="molecule type" value="Transcribed_RNA"/>
</dbReference>
<feature type="region of interest" description="Disordered" evidence="1">
    <location>
        <begin position="277"/>
        <end position="317"/>
    </location>
</feature>
<proteinExistence type="predicted"/>
<dbReference type="Gene3D" id="3.40.220.10">
    <property type="entry name" value="Leucine Aminopeptidase, subunit E, domain 1"/>
    <property type="match status" value="1"/>
</dbReference>